<evidence type="ECO:0000256" key="3">
    <source>
        <dbReference type="ARBA" id="ARBA00038357"/>
    </source>
</evidence>
<feature type="domain" description="Cytochrome b5 heme-binding" evidence="6">
    <location>
        <begin position="85"/>
        <end position="181"/>
    </location>
</feature>
<evidence type="ECO:0000259" key="6">
    <source>
        <dbReference type="SMART" id="SM01117"/>
    </source>
</evidence>
<organism evidence="7 8">
    <name type="scientific">Amborella trichopoda</name>
    <dbReference type="NCBI Taxonomy" id="13333"/>
    <lineage>
        <taxon>Eukaryota</taxon>
        <taxon>Viridiplantae</taxon>
        <taxon>Streptophyta</taxon>
        <taxon>Embryophyta</taxon>
        <taxon>Tracheophyta</taxon>
        <taxon>Spermatophyta</taxon>
        <taxon>Magnoliopsida</taxon>
        <taxon>Amborellales</taxon>
        <taxon>Amborellaceae</taxon>
        <taxon>Amborella</taxon>
    </lineage>
</organism>
<gene>
    <name evidence="7" type="ORF">AMTR_s00068p00205920</name>
</gene>
<dbReference type="InterPro" id="IPR036400">
    <property type="entry name" value="Cyt_B5-like_heme/steroid_sf"/>
</dbReference>
<keyword evidence="5" id="KW-0472">Membrane</keyword>
<dbReference type="STRING" id="13333.U5DEC5"/>
<proteinExistence type="inferred from homology"/>
<feature type="transmembrane region" description="Helical" evidence="5">
    <location>
        <begin position="50"/>
        <end position="74"/>
    </location>
</feature>
<dbReference type="eggNOG" id="KOG1108">
    <property type="taxonomic scope" value="Eukaryota"/>
</dbReference>
<dbReference type="AlphaFoldDB" id="U5DEC5"/>
<name>U5DEC5_AMBTC</name>
<evidence type="ECO:0000313" key="8">
    <source>
        <dbReference type="Proteomes" id="UP000017836"/>
    </source>
</evidence>
<dbReference type="OrthoDB" id="10257697at2759"/>
<feature type="region of interest" description="Disordered" evidence="4">
    <location>
        <begin position="1"/>
        <end position="41"/>
    </location>
</feature>
<dbReference type="GO" id="GO:0016020">
    <property type="term" value="C:membrane"/>
    <property type="evidence" value="ECO:0000318"/>
    <property type="project" value="GO_Central"/>
</dbReference>
<dbReference type="KEGG" id="atr:18448970"/>
<dbReference type="Proteomes" id="UP000017836">
    <property type="component" value="Unassembled WGS sequence"/>
</dbReference>
<dbReference type="PANTHER" id="PTHR10281">
    <property type="entry name" value="MEMBRANE-ASSOCIATED PROGESTERONE RECEPTOR COMPONENT-RELATED"/>
    <property type="match status" value="1"/>
</dbReference>
<keyword evidence="1" id="KW-0754">Steroid-binding</keyword>
<sequence length="288" mass="31573">MAHPLREVEDKNPNSSSSVAQNQETNPNSSSSSSQGTVQSHQNQLKNKSFSILSSPSLIGLAIAVPFVALILSISEKPLIPDKLWTETELDRYNGTDDGLPILLGILGTVFDVTKRRDHYGSGGGYHHFAGRDASRAFVSGNFTGDGLTDSVKGLSNVEVKSIVDWRDFYLRNYKCVGKLIGRYYNGNGEPTKLLKGVEARAARGAQLLEKQKAEEAKLPSCNSQWSQQEGGKVWCESGYPRLVQKPGEIALTGRMSQRCACFKEEELEKPGLEVYKGCDRLSKVCVV</sequence>
<dbReference type="GO" id="GO:0005496">
    <property type="term" value="F:steroid binding"/>
    <property type="evidence" value="ECO:0007669"/>
    <property type="project" value="UniProtKB-KW"/>
</dbReference>
<dbReference type="OMA" id="GHKHYGP"/>
<dbReference type="InterPro" id="IPR050577">
    <property type="entry name" value="MAPR/NEUFC/NENF-like"/>
</dbReference>
<evidence type="ECO:0000256" key="5">
    <source>
        <dbReference type="SAM" id="Phobius"/>
    </source>
</evidence>
<keyword evidence="8" id="KW-1185">Reference proteome</keyword>
<dbReference type="Gene3D" id="3.10.120.10">
    <property type="entry name" value="Cytochrome b5-like heme/steroid binding domain"/>
    <property type="match status" value="1"/>
</dbReference>
<dbReference type="InterPro" id="IPR001199">
    <property type="entry name" value="Cyt_B5-like_heme/steroid-bd"/>
</dbReference>
<keyword evidence="5" id="KW-1133">Transmembrane helix</keyword>
<dbReference type="HOGENOM" id="CLU_065455_1_0_1"/>
<feature type="compositionally biased region" description="Polar residues" evidence="4">
    <location>
        <begin position="13"/>
        <end position="28"/>
    </location>
</feature>
<feature type="compositionally biased region" description="Basic and acidic residues" evidence="4">
    <location>
        <begin position="1"/>
        <end position="12"/>
    </location>
</feature>
<dbReference type="PANTHER" id="PTHR10281:SF4">
    <property type="entry name" value="NEUFERRICIN"/>
    <property type="match status" value="1"/>
</dbReference>
<keyword evidence="2" id="KW-0446">Lipid-binding</keyword>
<comment type="similarity">
    <text evidence="3">Belongs to the cytochrome b5 family. MAPR subfamily.</text>
</comment>
<dbReference type="SMART" id="SM01117">
    <property type="entry name" value="Cyt-b5"/>
    <property type="match status" value="1"/>
</dbReference>
<dbReference type="GO" id="GO:0012505">
    <property type="term" value="C:endomembrane system"/>
    <property type="evidence" value="ECO:0000318"/>
    <property type="project" value="GO_Central"/>
</dbReference>
<evidence type="ECO:0000256" key="4">
    <source>
        <dbReference type="SAM" id="MobiDB-lite"/>
    </source>
</evidence>
<dbReference type="SUPFAM" id="SSF55856">
    <property type="entry name" value="Cytochrome b5-like heme/steroid binding domain"/>
    <property type="match status" value="1"/>
</dbReference>
<dbReference type="Pfam" id="PF00173">
    <property type="entry name" value="Cyt-b5"/>
    <property type="match status" value="1"/>
</dbReference>
<keyword evidence="5" id="KW-0812">Transmembrane</keyword>
<evidence type="ECO:0000256" key="2">
    <source>
        <dbReference type="ARBA" id="ARBA00023121"/>
    </source>
</evidence>
<protein>
    <recommendedName>
        <fullName evidence="6">Cytochrome b5 heme-binding domain-containing protein</fullName>
    </recommendedName>
</protein>
<dbReference type="Gramene" id="ERN20550">
    <property type="protein sequence ID" value="ERN20550"/>
    <property type="gene ID" value="AMTR_s00068p00205920"/>
</dbReference>
<dbReference type="EMBL" id="KI392059">
    <property type="protein sequence ID" value="ERN20550.1"/>
    <property type="molecule type" value="Genomic_DNA"/>
</dbReference>
<evidence type="ECO:0000313" key="7">
    <source>
        <dbReference type="EMBL" id="ERN20550.1"/>
    </source>
</evidence>
<evidence type="ECO:0000256" key="1">
    <source>
        <dbReference type="ARBA" id="ARBA00022665"/>
    </source>
</evidence>
<accession>U5DEC5</accession>
<reference evidence="8" key="1">
    <citation type="journal article" date="2013" name="Science">
        <title>The Amborella genome and the evolution of flowering plants.</title>
        <authorList>
            <consortium name="Amborella Genome Project"/>
        </authorList>
    </citation>
    <scope>NUCLEOTIDE SEQUENCE [LARGE SCALE GENOMIC DNA]</scope>
</reference>